<feature type="transmembrane region" description="Helical" evidence="8">
    <location>
        <begin position="521"/>
        <end position="542"/>
    </location>
</feature>
<feature type="transmembrane region" description="Helical" evidence="8">
    <location>
        <begin position="304"/>
        <end position="334"/>
    </location>
</feature>
<feature type="transmembrane region" description="Helical" evidence="8">
    <location>
        <begin position="171"/>
        <end position="194"/>
    </location>
</feature>
<keyword evidence="3" id="KW-0328">Glycosyltransferase</keyword>
<organism evidence="9 10">
    <name type="scientific">Candidatus Schekmanbacteria bacterium RBG_13_48_7</name>
    <dbReference type="NCBI Taxonomy" id="1817878"/>
    <lineage>
        <taxon>Bacteria</taxon>
        <taxon>Candidatus Schekmaniibacteriota</taxon>
    </lineage>
</organism>
<evidence type="ECO:0000256" key="7">
    <source>
        <dbReference type="ARBA" id="ARBA00023136"/>
    </source>
</evidence>
<evidence type="ECO:0000256" key="6">
    <source>
        <dbReference type="ARBA" id="ARBA00022989"/>
    </source>
</evidence>
<dbReference type="PANTHER" id="PTHR33908">
    <property type="entry name" value="MANNOSYLTRANSFERASE YKCB-RELATED"/>
    <property type="match status" value="1"/>
</dbReference>
<dbReference type="GO" id="GO:0005886">
    <property type="term" value="C:plasma membrane"/>
    <property type="evidence" value="ECO:0007669"/>
    <property type="project" value="UniProtKB-SubCell"/>
</dbReference>
<gene>
    <name evidence="9" type="ORF">A2161_02645</name>
</gene>
<dbReference type="InterPro" id="IPR050297">
    <property type="entry name" value="LipidA_mod_glycosyltrf_83"/>
</dbReference>
<dbReference type="GO" id="GO:0016763">
    <property type="term" value="F:pentosyltransferase activity"/>
    <property type="evidence" value="ECO:0007669"/>
    <property type="project" value="TreeGrafter"/>
</dbReference>
<protein>
    <recommendedName>
        <fullName evidence="11">Glycosyltransferase RgtA/B/C/D-like domain-containing protein</fullName>
    </recommendedName>
</protein>
<evidence type="ECO:0008006" key="11">
    <source>
        <dbReference type="Google" id="ProtNLM"/>
    </source>
</evidence>
<keyword evidence="7 8" id="KW-0472">Membrane</keyword>
<proteinExistence type="predicted"/>
<feature type="transmembrane region" description="Helical" evidence="8">
    <location>
        <begin position="230"/>
        <end position="251"/>
    </location>
</feature>
<keyword evidence="5 8" id="KW-0812">Transmembrane</keyword>
<feature type="transmembrane region" description="Helical" evidence="8">
    <location>
        <begin position="431"/>
        <end position="453"/>
    </location>
</feature>
<evidence type="ECO:0000313" key="9">
    <source>
        <dbReference type="EMBL" id="OGL48119.1"/>
    </source>
</evidence>
<feature type="transmembrane region" description="Helical" evidence="8">
    <location>
        <begin position="585"/>
        <end position="604"/>
    </location>
</feature>
<comment type="subcellular location">
    <subcellularLocation>
        <location evidence="1">Cell membrane</location>
        <topology evidence="1">Multi-pass membrane protein</topology>
    </subcellularLocation>
</comment>
<evidence type="ECO:0000313" key="10">
    <source>
        <dbReference type="Proteomes" id="UP000179266"/>
    </source>
</evidence>
<evidence type="ECO:0000256" key="8">
    <source>
        <dbReference type="SAM" id="Phobius"/>
    </source>
</evidence>
<feature type="transmembrane region" description="Helical" evidence="8">
    <location>
        <begin position="346"/>
        <end position="379"/>
    </location>
</feature>
<reference evidence="9 10" key="1">
    <citation type="journal article" date="2016" name="Nat. Commun.">
        <title>Thousands of microbial genomes shed light on interconnected biogeochemical processes in an aquifer system.</title>
        <authorList>
            <person name="Anantharaman K."/>
            <person name="Brown C.T."/>
            <person name="Hug L.A."/>
            <person name="Sharon I."/>
            <person name="Castelle C.J."/>
            <person name="Probst A.J."/>
            <person name="Thomas B.C."/>
            <person name="Singh A."/>
            <person name="Wilkins M.J."/>
            <person name="Karaoz U."/>
            <person name="Brodie E.L."/>
            <person name="Williams K.H."/>
            <person name="Hubbard S.S."/>
            <person name="Banfield J.F."/>
        </authorList>
    </citation>
    <scope>NUCLEOTIDE SEQUENCE [LARGE SCALE GENOMIC DNA]</scope>
</reference>
<name>A0A1F7S2X6_9BACT</name>
<evidence type="ECO:0000256" key="5">
    <source>
        <dbReference type="ARBA" id="ARBA00022692"/>
    </source>
</evidence>
<keyword evidence="4" id="KW-0808">Transferase</keyword>
<dbReference type="GO" id="GO:0009103">
    <property type="term" value="P:lipopolysaccharide biosynthetic process"/>
    <property type="evidence" value="ECO:0007669"/>
    <property type="project" value="UniProtKB-ARBA"/>
</dbReference>
<accession>A0A1F7S2X6</accession>
<feature type="transmembrane region" description="Helical" evidence="8">
    <location>
        <begin position="491"/>
        <end position="514"/>
    </location>
</feature>
<dbReference type="AlphaFoldDB" id="A0A1F7S2X6"/>
<evidence type="ECO:0000256" key="1">
    <source>
        <dbReference type="ARBA" id="ARBA00004651"/>
    </source>
</evidence>
<dbReference type="Proteomes" id="UP000179266">
    <property type="component" value="Unassembled WGS sequence"/>
</dbReference>
<evidence type="ECO:0000256" key="2">
    <source>
        <dbReference type="ARBA" id="ARBA00022475"/>
    </source>
</evidence>
<keyword evidence="2" id="KW-1003">Cell membrane</keyword>
<feature type="transmembrane region" description="Helical" evidence="8">
    <location>
        <begin position="399"/>
        <end position="424"/>
    </location>
</feature>
<evidence type="ECO:0000256" key="3">
    <source>
        <dbReference type="ARBA" id="ARBA00022676"/>
    </source>
</evidence>
<dbReference type="PANTHER" id="PTHR33908:SF11">
    <property type="entry name" value="MEMBRANE PROTEIN"/>
    <property type="match status" value="1"/>
</dbReference>
<keyword evidence="6 8" id="KW-1133">Transmembrane helix</keyword>
<sequence>MDTDCLNFARSNKMIKPGIDLSFGPMGNRIHPFGFFQYFDSLNLRNLDNYEIFWRYDQQDAATFKKNPDETSGISMEHFGLNGRGGFKRFSGLNIDYSKYNRDEFLMEFDLVMPISFRLHMISSDTGRWNPYQADFYSGDYIFHLDRENEITQRYIIPTTMWRSLMFALNFLYLSNLFTAILFAAIIFLIIWVISFPLKFSQRINLLVKLTGFIKRIFQKLTFGLRWEAILIALIGFAAAWHIGNLVFHGIPRVNDEGIYLFQAKVFASGKWYVPLPEPRECFQHLGIWWEDRIFSYYTYGHSLILAAGFLIGNTAIIPPILMAITVLFTVLVGQNIYGSRIIGGLAGLLLITSPLVVLLGASYMSHISSMAANMLFLYLLIKLRNQEYRGLAVGAGVAWGLCFVIRPVTAVIFSFLPVLYWIFRKPTKKRICLIVLFGFCAMLAGSTAYYHAYKTTGHWELIQRQVENRFDTGNDRTTFWKNTLQNGMWFLLRAFGWPPYFTLMFMFLPFIFFSKNKWDWIFLIGFAANIILYSAIAHYGWTHEPRYFSEFMPVVCLLSIRGLQRMGEIFEHILNTSGTKCLTVLIGLFVLILLVFSSIKYYWPSEKLVFTNYCNVSDKTYEKIISINKHNSIVFLIGHPDYIYIPFFYLNSIYFNGDIIYAMDKGDEINKELMDKYPDRSVFRIGHINPLEQIR</sequence>
<evidence type="ECO:0000256" key="4">
    <source>
        <dbReference type="ARBA" id="ARBA00022679"/>
    </source>
</evidence>
<dbReference type="EMBL" id="MGDD01000045">
    <property type="protein sequence ID" value="OGL48119.1"/>
    <property type="molecule type" value="Genomic_DNA"/>
</dbReference>
<comment type="caution">
    <text evidence="9">The sequence shown here is derived from an EMBL/GenBank/DDBJ whole genome shotgun (WGS) entry which is preliminary data.</text>
</comment>